<dbReference type="SUPFAM" id="SSF48726">
    <property type="entry name" value="Immunoglobulin"/>
    <property type="match status" value="1"/>
</dbReference>
<evidence type="ECO:0000256" key="1">
    <source>
        <dbReference type="SAM" id="MobiDB-lite"/>
    </source>
</evidence>
<dbReference type="InterPro" id="IPR036179">
    <property type="entry name" value="Ig-like_dom_sf"/>
</dbReference>
<dbReference type="InterPro" id="IPR013106">
    <property type="entry name" value="Ig_V-set"/>
</dbReference>
<feature type="signal peptide" evidence="3">
    <location>
        <begin position="1"/>
        <end position="22"/>
    </location>
</feature>
<proteinExistence type="predicted"/>
<keyword evidence="2" id="KW-0472">Membrane</keyword>
<feature type="transmembrane region" description="Helical" evidence="2">
    <location>
        <begin position="162"/>
        <end position="184"/>
    </location>
</feature>
<reference evidence="5" key="2">
    <citation type="submission" date="2025-09" db="UniProtKB">
        <authorList>
            <consortium name="Ensembl"/>
        </authorList>
    </citation>
    <scope>IDENTIFICATION</scope>
</reference>
<keyword evidence="3" id="KW-0732">Signal</keyword>
<reference evidence="5" key="1">
    <citation type="submission" date="2025-08" db="UniProtKB">
        <authorList>
            <consortium name="Ensembl"/>
        </authorList>
    </citation>
    <scope>IDENTIFICATION</scope>
</reference>
<dbReference type="InterPro" id="IPR013783">
    <property type="entry name" value="Ig-like_fold"/>
</dbReference>
<name>A0A9J8BEW5_CYPCA</name>
<feature type="chain" id="PRO_5039922212" description="Immunoglobulin domain-containing protein" evidence="3">
    <location>
        <begin position="23"/>
        <end position="217"/>
    </location>
</feature>
<dbReference type="AlphaFoldDB" id="A0A9J8BEW5"/>
<dbReference type="PANTHER" id="PTHR21063:SF4">
    <property type="entry name" value="CD48 ANTIGEN-RELATED"/>
    <property type="match status" value="1"/>
</dbReference>
<evidence type="ECO:0000313" key="6">
    <source>
        <dbReference type="Proteomes" id="UP001108240"/>
    </source>
</evidence>
<dbReference type="Ensembl" id="ENSCCRT00000153504.1">
    <property type="protein sequence ID" value="ENSCCRP00000155118.1"/>
    <property type="gene ID" value="ENSCCRG00000056378.1"/>
</dbReference>
<organism evidence="5 6">
    <name type="scientific">Cyprinus carpio carpio</name>
    <dbReference type="NCBI Taxonomy" id="630221"/>
    <lineage>
        <taxon>Eukaryota</taxon>
        <taxon>Metazoa</taxon>
        <taxon>Chordata</taxon>
        <taxon>Craniata</taxon>
        <taxon>Vertebrata</taxon>
        <taxon>Euteleostomi</taxon>
        <taxon>Actinopterygii</taxon>
        <taxon>Neopterygii</taxon>
        <taxon>Teleostei</taxon>
        <taxon>Ostariophysi</taxon>
        <taxon>Cypriniformes</taxon>
        <taxon>Cyprinidae</taxon>
        <taxon>Cyprininae</taxon>
        <taxon>Cyprinus</taxon>
    </lineage>
</organism>
<evidence type="ECO:0000256" key="3">
    <source>
        <dbReference type="SAM" id="SignalP"/>
    </source>
</evidence>
<feature type="domain" description="Immunoglobulin" evidence="4">
    <location>
        <begin position="27"/>
        <end position="130"/>
    </location>
</feature>
<dbReference type="Gene3D" id="2.60.40.10">
    <property type="entry name" value="Immunoglobulins"/>
    <property type="match status" value="1"/>
</dbReference>
<feature type="region of interest" description="Disordered" evidence="1">
    <location>
        <begin position="196"/>
        <end position="217"/>
    </location>
</feature>
<evidence type="ECO:0000256" key="2">
    <source>
        <dbReference type="SAM" id="Phobius"/>
    </source>
</evidence>
<keyword evidence="2" id="KW-0812">Transmembrane</keyword>
<dbReference type="InterPro" id="IPR003599">
    <property type="entry name" value="Ig_sub"/>
</dbReference>
<dbReference type="SMART" id="SM00409">
    <property type="entry name" value="IG"/>
    <property type="match status" value="1"/>
</dbReference>
<dbReference type="Pfam" id="PF07686">
    <property type="entry name" value="V-set"/>
    <property type="match status" value="1"/>
</dbReference>
<dbReference type="PANTHER" id="PTHR21063">
    <property type="entry name" value="LFA-3"/>
    <property type="match status" value="1"/>
</dbReference>
<accession>A0A9J8BEW5</accession>
<keyword evidence="6" id="KW-1185">Reference proteome</keyword>
<evidence type="ECO:0000259" key="4">
    <source>
        <dbReference type="SMART" id="SM00409"/>
    </source>
</evidence>
<evidence type="ECO:0000313" key="5">
    <source>
        <dbReference type="Ensembl" id="ENSCCRP00000155118.1"/>
    </source>
</evidence>
<dbReference type="Proteomes" id="UP001108240">
    <property type="component" value="Unplaced"/>
</dbReference>
<dbReference type="GeneTree" id="ENSGT01050000244806"/>
<sequence>MEPVIKMKFFVWSVLLMHGASGVEIDRVSVSVMEGDSVTLHTDVKTKQRDRIRWYFNDTRIAQITGDLSKTCTDVQCNEDTERFRDRLKLDHQTGSLTIMNITNTDSGDYHLETIISGSISEKIFSVTITGEAKTSGSDDGDEAPVLSAIKTPASDQYSGNLGLGVTVGVILVLVMAVGVIYCLCRKHKQKRQKCTSDEEKFRDGLMQDKKNRSEEI</sequence>
<protein>
    <recommendedName>
        <fullName evidence="4">Immunoglobulin domain-containing protein</fullName>
    </recommendedName>
</protein>
<keyword evidence="2" id="KW-1133">Transmembrane helix</keyword>